<protein>
    <submittedName>
        <fullName evidence="2">Uncharacterized protein</fullName>
    </submittedName>
</protein>
<evidence type="ECO:0000256" key="1">
    <source>
        <dbReference type="SAM" id="Phobius"/>
    </source>
</evidence>
<keyword evidence="1" id="KW-0812">Transmembrane</keyword>
<keyword evidence="1" id="KW-1133">Transmembrane helix</keyword>
<proteinExistence type="predicted"/>
<name>A0A1F7G9I4_9BACT</name>
<evidence type="ECO:0000313" key="2">
    <source>
        <dbReference type="EMBL" id="OGK15530.1"/>
    </source>
</evidence>
<dbReference type="AlphaFoldDB" id="A0A1F7G9I4"/>
<comment type="caution">
    <text evidence="2">The sequence shown here is derived from an EMBL/GenBank/DDBJ whole genome shotgun (WGS) entry which is preliminary data.</text>
</comment>
<dbReference type="Proteomes" id="UP000178372">
    <property type="component" value="Unassembled WGS sequence"/>
</dbReference>
<organism evidence="2 3">
    <name type="scientific">Candidatus Roizmanbacteria bacterium RIFCSPHIGHO2_01_FULL_39_12b</name>
    <dbReference type="NCBI Taxonomy" id="1802030"/>
    <lineage>
        <taxon>Bacteria</taxon>
        <taxon>Candidatus Roizmaniibacteriota</taxon>
    </lineage>
</organism>
<sequence>MKIENYYKKFKLLIVLLFLFFPFSFFFCVPSTHAQTVNLSITPPLIELMIKPGKSILVAYTVVNQGDPVILSPQVSSFVPQGQTGNIRLVNELLGPVRFNLENADITLAKSVFLKTGDKQQFLLKMRVPDNAPEGDYYYTFFVKTDPGPLFTGQNVSKSTATVGSNILVTVSATGRVEAKGAIAHFDLEDSAKFKLFGRKYNIIESTSVLPIKMIVQNNGSNLIKPDGEIILRGPLGVLSRHKITPVNILTQSSRLVPATPSAQVKTPSSFALKGFFIGEHKLGTTITFGPGSSPVYASASFIAIPIKLISVLVVSLAVTFAIIVRMRARQKES</sequence>
<feature type="transmembrane region" description="Helical" evidence="1">
    <location>
        <begin position="303"/>
        <end position="325"/>
    </location>
</feature>
<dbReference type="EMBL" id="MFZF01000029">
    <property type="protein sequence ID" value="OGK15530.1"/>
    <property type="molecule type" value="Genomic_DNA"/>
</dbReference>
<keyword evidence="1" id="KW-0472">Membrane</keyword>
<evidence type="ECO:0000313" key="3">
    <source>
        <dbReference type="Proteomes" id="UP000178372"/>
    </source>
</evidence>
<reference evidence="2 3" key="1">
    <citation type="journal article" date="2016" name="Nat. Commun.">
        <title>Thousands of microbial genomes shed light on interconnected biogeochemical processes in an aquifer system.</title>
        <authorList>
            <person name="Anantharaman K."/>
            <person name="Brown C.T."/>
            <person name="Hug L.A."/>
            <person name="Sharon I."/>
            <person name="Castelle C.J."/>
            <person name="Probst A.J."/>
            <person name="Thomas B.C."/>
            <person name="Singh A."/>
            <person name="Wilkins M.J."/>
            <person name="Karaoz U."/>
            <person name="Brodie E.L."/>
            <person name="Williams K.H."/>
            <person name="Hubbard S.S."/>
            <person name="Banfield J.F."/>
        </authorList>
    </citation>
    <scope>NUCLEOTIDE SEQUENCE [LARGE SCALE GENOMIC DNA]</scope>
</reference>
<gene>
    <name evidence="2" type="ORF">A2690_01200</name>
</gene>
<accession>A0A1F7G9I4</accession>